<evidence type="ECO:0000313" key="3">
    <source>
        <dbReference type="EMBL" id="GHD09698.1"/>
    </source>
</evidence>
<organism evidence="3 4">
    <name type="scientific">Tianweitania populi</name>
    <dbReference type="NCBI Taxonomy" id="1607949"/>
    <lineage>
        <taxon>Bacteria</taxon>
        <taxon>Pseudomonadati</taxon>
        <taxon>Pseudomonadota</taxon>
        <taxon>Alphaproteobacteria</taxon>
        <taxon>Hyphomicrobiales</taxon>
        <taxon>Phyllobacteriaceae</taxon>
        <taxon>Tianweitania</taxon>
    </lineage>
</organism>
<reference evidence="3" key="2">
    <citation type="submission" date="2020-09" db="EMBL/GenBank/DDBJ databases">
        <authorList>
            <person name="Sun Q."/>
            <person name="Kim S."/>
        </authorList>
    </citation>
    <scope>NUCLEOTIDE SEQUENCE</scope>
    <source>
        <strain evidence="3">KCTC 42249</strain>
    </source>
</reference>
<name>A0A8J3DT12_9HYPH</name>
<accession>A0A8J3DT12</accession>
<sequence length="444" mass="47017">MKTAATLVLALLCGCTGSAWAQTTPLPAPVAKLTASRLEEVPVYRPAGRVKAIVVYISDKAGWSAGDDLAVQALLGNDDAVLAVDFAKYAVKLDADDGECLYVVGEITDLAQAAQRQLGLQTYRQPVIVGSGEGATFAYATIADSPVNTLGGAVGSGFANRLSLRLPFCPGASSKPLTNGGFSYRFDSELPNDAHLFVAEADLDQVEADAEAQDTITVTALDDDPAEQIVQAVSEISGATHPFGDLPAIDLPSEDAPKALAILVSGDGGWRDLDKTIGDYLSTQSIHVVGLDSLHYFWAKKNPAELSRDLANIINEADPTRELPIMLIGYSFGADTIPFAFPLLPKEMQDRTKVLALMAPGQHTSFQVTVSGWLGIDDSGYDIVPAIAALPADRVICVYGKEEDDAACPDPALKTVTVVATEGGHHFDGEYEAIAQRFLARLKP</sequence>
<dbReference type="Pfam" id="PF06057">
    <property type="entry name" value="VirJ"/>
    <property type="match status" value="1"/>
</dbReference>
<dbReference type="SUPFAM" id="SSF53474">
    <property type="entry name" value="alpha/beta-Hydrolases"/>
    <property type="match status" value="1"/>
</dbReference>
<dbReference type="InterPro" id="IPR011225">
    <property type="entry name" value="IV_sec_VirJ"/>
</dbReference>
<gene>
    <name evidence="3" type="primary">acvB</name>
    <name evidence="3" type="ORF">GCM10016234_10720</name>
</gene>
<comment type="caution">
    <text evidence="3">The sequence shown here is derived from an EMBL/GenBank/DDBJ whole genome shotgun (WGS) entry which is preliminary data.</text>
</comment>
<evidence type="ECO:0000259" key="2">
    <source>
        <dbReference type="Pfam" id="PF06057"/>
    </source>
</evidence>
<feature type="domain" description="Bacterial virulence" evidence="2">
    <location>
        <begin position="260"/>
        <end position="443"/>
    </location>
</feature>
<keyword evidence="1" id="KW-0732">Signal</keyword>
<dbReference type="AlphaFoldDB" id="A0A8J3DT12"/>
<feature type="signal peptide" evidence="1">
    <location>
        <begin position="1"/>
        <end position="21"/>
    </location>
</feature>
<protein>
    <recommendedName>
        <fullName evidence="2">Bacterial virulence domain-containing protein</fullName>
    </recommendedName>
</protein>
<dbReference type="RefSeq" id="WP_189502271.1">
    <property type="nucleotide sequence ID" value="NZ_BMZQ01000001.1"/>
</dbReference>
<dbReference type="Proteomes" id="UP000630142">
    <property type="component" value="Unassembled WGS sequence"/>
</dbReference>
<dbReference type="Gene3D" id="3.40.50.1820">
    <property type="entry name" value="alpha/beta hydrolase"/>
    <property type="match status" value="1"/>
</dbReference>
<dbReference type="InterPro" id="IPR029058">
    <property type="entry name" value="AB_hydrolase_fold"/>
</dbReference>
<dbReference type="InterPro" id="IPR010333">
    <property type="entry name" value="VirJ"/>
</dbReference>
<dbReference type="PIRSF" id="PIRSF029063">
    <property type="entry name" value="IV_sec_VirJ"/>
    <property type="match status" value="1"/>
</dbReference>
<dbReference type="EMBL" id="BMZQ01000001">
    <property type="protein sequence ID" value="GHD09698.1"/>
    <property type="molecule type" value="Genomic_DNA"/>
</dbReference>
<evidence type="ECO:0000313" key="4">
    <source>
        <dbReference type="Proteomes" id="UP000630142"/>
    </source>
</evidence>
<dbReference type="PROSITE" id="PS51257">
    <property type="entry name" value="PROKAR_LIPOPROTEIN"/>
    <property type="match status" value="1"/>
</dbReference>
<keyword evidence="4" id="KW-1185">Reference proteome</keyword>
<reference evidence="3" key="1">
    <citation type="journal article" date="2014" name="Int. J. Syst. Evol. Microbiol.">
        <title>Complete genome sequence of Corynebacterium casei LMG S-19264T (=DSM 44701T), isolated from a smear-ripened cheese.</title>
        <authorList>
            <consortium name="US DOE Joint Genome Institute (JGI-PGF)"/>
            <person name="Walter F."/>
            <person name="Albersmeier A."/>
            <person name="Kalinowski J."/>
            <person name="Ruckert C."/>
        </authorList>
    </citation>
    <scope>NUCLEOTIDE SEQUENCE</scope>
    <source>
        <strain evidence="3">KCTC 42249</strain>
    </source>
</reference>
<proteinExistence type="predicted"/>
<feature type="chain" id="PRO_5035173979" description="Bacterial virulence domain-containing protein" evidence="1">
    <location>
        <begin position="22"/>
        <end position="444"/>
    </location>
</feature>
<evidence type="ECO:0000256" key="1">
    <source>
        <dbReference type="SAM" id="SignalP"/>
    </source>
</evidence>